<proteinExistence type="predicted"/>
<protein>
    <submittedName>
        <fullName evidence="6">SyrP protein</fullName>
    </submittedName>
</protein>
<dbReference type="RefSeq" id="WP_203990500.1">
    <property type="nucleotide sequence ID" value="NZ_BOPG01000012.1"/>
</dbReference>
<accession>A0A8J4DYM8</accession>
<dbReference type="Proteomes" id="UP000612585">
    <property type="component" value="Unassembled WGS sequence"/>
</dbReference>
<dbReference type="Pfam" id="PF02668">
    <property type="entry name" value="TauD"/>
    <property type="match status" value="1"/>
</dbReference>
<reference evidence="6" key="1">
    <citation type="submission" date="2021-01" db="EMBL/GenBank/DDBJ databases">
        <title>Whole genome shotgun sequence of Virgisporangium aurantiacum NBRC 16421.</title>
        <authorList>
            <person name="Komaki H."/>
            <person name="Tamura T."/>
        </authorList>
    </citation>
    <scope>NUCLEOTIDE SEQUENCE</scope>
    <source>
        <strain evidence="6">NBRC 16421</strain>
    </source>
</reference>
<keyword evidence="2" id="KW-0560">Oxidoreductase</keyword>
<evidence type="ECO:0000256" key="3">
    <source>
        <dbReference type="ARBA" id="ARBA00023004"/>
    </source>
</evidence>
<organism evidence="6 7">
    <name type="scientific">Virgisporangium aurantiacum</name>
    <dbReference type="NCBI Taxonomy" id="175570"/>
    <lineage>
        <taxon>Bacteria</taxon>
        <taxon>Bacillati</taxon>
        <taxon>Actinomycetota</taxon>
        <taxon>Actinomycetes</taxon>
        <taxon>Micromonosporales</taxon>
        <taxon>Micromonosporaceae</taxon>
        <taxon>Virgisporangium</taxon>
    </lineage>
</organism>
<evidence type="ECO:0000313" key="7">
    <source>
        <dbReference type="Proteomes" id="UP000612585"/>
    </source>
</evidence>
<dbReference type="PANTHER" id="PTHR10696:SF56">
    <property type="entry name" value="TAUD_TFDA-LIKE DOMAIN-CONTAINING PROTEIN"/>
    <property type="match status" value="1"/>
</dbReference>
<gene>
    <name evidence="6" type="ORF">Vau01_023370</name>
</gene>
<evidence type="ECO:0000259" key="5">
    <source>
        <dbReference type="Pfam" id="PF02668"/>
    </source>
</evidence>
<dbReference type="Gene3D" id="3.60.130.10">
    <property type="entry name" value="Clavaminate synthase-like"/>
    <property type="match status" value="1"/>
</dbReference>
<dbReference type="InterPro" id="IPR050411">
    <property type="entry name" value="AlphaKG_dependent_hydroxylases"/>
</dbReference>
<dbReference type="InterPro" id="IPR003819">
    <property type="entry name" value="TauD/TfdA-like"/>
</dbReference>
<comment type="cofactor">
    <cofactor evidence="1">
        <name>Fe(2+)</name>
        <dbReference type="ChEBI" id="CHEBI:29033"/>
    </cofactor>
</comment>
<keyword evidence="4" id="KW-0045">Antibiotic biosynthesis</keyword>
<name>A0A8J4DYM8_9ACTN</name>
<evidence type="ECO:0000313" key="6">
    <source>
        <dbReference type="EMBL" id="GIJ54821.1"/>
    </source>
</evidence>
<dbReference type="GO" id="GO:0017000">
    <property type="term" value="P:antibiotic biosynthetic process"/>
    <property type="evidence" value="ECO:0007669"/>
    <property type="project" value="UniProtKB-KW"/>
</dbReference>
<dbReference type="GO" id="GO:0016491">
    <property type="term" value="F:oxidoreductase activity"/>
    <property type="evidence" value="ECO:0007669"/>
    <property type="project" value="UniProtKB-KW"/>
</dbReference>
<comment type="caution">
    <text evidence="6">The sequence shown here is derived from an EMBL/GenBank/DDBJ whole genome shotgun (WGS) entry which is preliminary data.</text>
</comment>
<evidence type="ECO:0000256" key="1">
    <source>
        <dbReference type="ARBA" id="ARBA00001954"/>
    </source>
</evidence>
<dbReference type="InterPro" id="IPR042098">
    <property type="entry name" value="TauD-like_sf"/>
</dbReference>
<keyword evidence="3" id="KW-0408">Iron</keyword>
<feature type="domain" description="TauD/TfdA-like" evidence="5">
    <location>
        <begin position="13"/>
        <end position="298"/>
    </location>
</feature>
<dbReference type="PANTHER" id="PTHR10696">
    <property type="entry name" value="GAMMA-BUTYROBETAINE HYDROXYLASE-RELATED"/>
    <property type="match status" value="1"/>
</dbReference>
<dbReference type="SUPFAM" id="SSF51197">
    <property type="entry name" value="Clavaminate synthase-like"/>
    <property type="match status" value="1"/>
</dbReference>
<evidence type="ECO:0000256" key="2">
    <source>
        <dbReference type="ARBA" id="ARBA00023002"/>
    </source>
</evidence>
<dbReference type="EMBL" id="BOPG01000012">
    <property type="protein sequence ID" value="GIJ54821.1"/>
    <property type="molecule type" value="Genomic_DNA"/>
</dbReference>
<dbReference type="AlphaFoldDB" id="A0A8J4DYM8"/>
<evidence type="ECO:0000256" key="4">
    <source>
        <dbReference type="ARBA" id="ARBA00023194"/>
    </source>
</evidence>
<sequence length="314" mass="33774">MTAVITVPDGAGPDWLRAHREAVRSVVTRTGAVVVRGLPIVDDGSFAAACHAVTDTTVREREPFAPREPRPGAGIAHSSAAWPPDQPMCMHHEGSYGREVPGLMLFGCLVAPASGGAIALADGAAVLRDLPPTLVDRFAREGWRLIRNHNGFIGVGWQDAYGVTELDALADHCRAEDIELTLTPDGTVRTSRRRPAVVAHPETGEPVWFNQIAFLNEWTMEPAVREYLVAEFGPEGLPYTTTYGNGDPLDEATVALINDVYAAHTVREPLRAGDLSIVDNLRTAHSRDPYTGDREVVVAFAEPLVPVPAVPTAA</sequence>
<keyword evidence="7" id="KW-1185">Reference proteome</keyword>